<evidence type="ECO:0000256" key="1">
    <source>
        <dbReference type="SAM" id="Coils"/>
    </source>
</evidence>
<dbReference type="AlphaFoldDB" id="A0A9W9YPP4"/>
<keyword evidence="1" id="KW-0175">Coiled coil</keyword>
<organism evidence="2 3">
    <name type="scientific">Desmophyllum pertusum</name>
    <dbReference type="NCBI Taxonomy" id="174260"/>
    <lineage>
        <taxon>Eukaryota</taxon>
        <taxon>Metazoa</taxon>
        <taxon>Cnidaria</taxon>
        <taxon>Anthozoa</taxon>
        <taxon>Hexacorallia</taxon>
        <taxon>Scleractinia</taxon>
        <taxon>Caryophylliina</taxon>
        <taxon>Caryophylliidae</taxon>
        <taxon>Desmophyllum</taxon>
    </lineage>
</organism>
<dbReference type="Proteomes" id="UP001163046">
    <property type="component" value="Unassembled WGS sequence"/>
</dbReference>
<reference evidence="2" key="1">
    <citation type="submission" date="2023-01" db="EMBL/GenBank/DDBJ databases">
        <title>Genome assembly of the deep-sea coral Lophelia pertusa.</title>
        <authorList>
            <person name="Herrera S."/>
            <person name="Cordes E."/>
        </authorList>
    </citation>
    <scope>NUCLEOTIDE SEQUENCE</scope>
    <source>
        <strain evidence="2">USNM1676648</strain>
        <tissue evidence="2">Polyp</tissue>
    </source>
</reference>
<sequence length="229" mass="26367">MRAWNKLDEFTSATRKTRRWKKRYLVSRRRKLLWKINFKIKTEELAAGRQNIQTQQTKIVIVEKSVIEQKKKIERLIRDLEGSAAVGANAGVVSSQMEEIMHALREHEKEVNNLQGELTRLNLAAATPTGHDFRPNSVSASREGERRLDRTEHQLALQEIQLSEQDLQIQMLEATSYNGTYIWKSTITADDFKKLLLVRCHRFIALRSTLDGLGTKSVPVSIPMVMVWA</sequence>
<name>A0A9W9YPP4_9CNID</name>
<keyword evidence="2" id="KW-0675">Receptor</keyword>
<keyword evidence="3" id="KW-1185">Reference proteome</keyword>
<proteinExistence type="predicted"/>
<dbReference type="EMBL" id="MU827308">
    <property type="protein sequence ID" value="KAJ7361782.1"/>
    <property type="molecule type" value="Genomic_DNA"/>
</dbReference>
<evidence type="ECO:0000313" key="2">
    <source>
        <dbReference type="EMBL" id="KAJ7361782.1"/>
    </source>
</evidence>
<protein>
    <submittedName>
        <fullName evidence="2">TNF receptor-associated factor 3</fullName>
    </submittedName>
</protein>
<feature type="coiled-coil region" evidence="1">
    <location>
        <begin position="97"/>
        <end position="124"/>
    </location>
</feature>
<comment type="caution">
    <text evidence="2">The sequence shown here is derived from an EMBL/GenBank/DDBJ whole genome shotgun (WGS) entry which is preliminary data.</text>
</comment>
<evidence type="ECO:0000313" key="3">
    <source>
        <dbReference type="Proteomes" id="UP001163046"/>
    </source>
</evidence>
<gene>
    <name evidence="2" type="primary">TRAF3_7</name>
    <name evidence="2" type="ORF">OS493_014423</name>
</gene>
<accession>A0A9W9YPP4</accession>